<dbReference type="PANTHER" id="PTHR48079">
    <property type="entry name" value="PROTEIN YEEZ"/>
    <property type="match status" value="1"/>
</dbReference>
<reference evidence="3" key="1">
    <citation type="submission" date="2016-10" db="EMBL/GenBank/DDBJ databases">
        <authorList>
            <person name="Varghese N."/>
            <person name="Submissions S."/>
        </authorList>
    </citation>
    <scope>NUCLEOTIDE SEQUENCE [LARGE SCALE GENOMIC DNA]</scope>
    <source>
        <strain evidence="3">CGMCC 4.6856</strain>
    </source>
</reference>
<dbReference type="InterPro" id="IPR001509">
    <property type="entry name" value="Epimerase_deHydtase"/>
</dbReference>
<evidence type="ECO:0000313" key="3">
    <source>
        <dbReference type="Proteomes" id="UP000198504"/>
    </source>
</evidence>
<protein>
    <submittedName>
        <fullName evidence="2">Nucleoside-diphosphate-sugar epimerase</fullName>
    </submittedName>
</protein>
<name>A0A1H9KKV3_9ACTN</name>
<evidence type="ECO:0000259" key="1">
    <source>
        <dbReference type="Pfam" id="PF01370"/>
    </source>
</evidence>
<dbReference type="RefSeq" id="WP_091183389.1">
    <property type="nucleotide sequence ID" value="NZ_FOFA01000007.1"/>
</dbReference>
<dbReference type="InterPro" id="IPR051783">
    <property type="entry name" value="NAD(P)-dependent_oxidoreduct"/>
</dbReference>
<dbReference type="OrthoDB" id="8205493at2"/>
<dbReference type="STRING" id="1036181.SAMN05421756_107262"/>
<dbReference type="PANTHER" id="PTHR48079:SF6">
    <property type="entry name" value="NAD(P)-BINDING DOMAIN-CONTAINING PROTEIN-RELATED"/>
    <property type="match status" value="1"/>
</dbReference>
<dbReference type="EMBL" id="FOFA01000007">
    <property type="protein sequence ID" value="SEQ99770.1"/>
    <property type="molecule type" value="Genomic_DNA"/>
</dbReference>
<dbReference type="InterPro" id="IPR036291">
    <property type="entry name" value="NAD(P)-bd_dom_sf"/>
</dbReference>
<dbReference type="GO" id="GO:0005737">
    <property type="term" value="C:cytoplasm"/>
    <property type="evidence" value="ECO:0007669"/>
    <property type="project" value="TreeGrafter"/>
</dbReference>
<dbReference type="AlphaFoldDB" id="A0A1H9KKV3"/>
<dbReference type="Pfam" id="PF01370">
    <property type="entry name" value="Epimerase"/>
    <property type="match status" value="1"/>
</dbReference>
<proteinExistence type="predicted"/>
<dbReference type="SUPFAM" id="SSF51735">
    <property type="entry name" value="NAD(P)-binding Rossmann-fold domains"/>
    <property type="match status" value="1"/>
</dbReference>
<feature type="domain" description="NAD-dependent epimerase/dehydratase" evidence="1">
    <location>
        <begin position="19"/>
        <end position="221"/>
    </location>
</feature>
<evidence type="ECO:0000313" key="2">
    <source>
        <dbReference type="EMBL" id="SEQ99770.1"/>
    </source>
</evidence>
<accession>A0A1H9KKV3</accession>
<dbReference type="GO" id="GO:0004029">
    <property type="term" value="F:aldehyde dehydrogenase (NAD+) activity"/>
    <property type="evidence" value="ECO:0007669"/>
    <property type="project" value="TreeGrafter"/>
</dbReference>
<keyword evidence="3" id="KW-1185">Reference proteome</keyword>
<sequence length="329" mass="34408">MQDTTGTTPSPRPTGRTAVVVGAGPVGREAARLFHESGHTVSVVTRSGRASGVEGVRSVAADAADPEALTRLVAGADALLNCANPSDYTVWEQVWPPLAASLLATAERTGATLVTAASLYPYGPVDGPMTEGMPDRATDHKGRLRARMWAEARAAHEAGRIRAVEVRAADYLGAGVGQNGHVSRQIPTAVQGRTAWMIGDPDLPHTFTDVTDMARTLVAVAFDASTWGQVWHAVSPAPSTQRAALTGALAALGHAPVAVRGIPVPVVRAIGLVSPMMRELGQLGYIFGRPYVMDSARTQAALGLAPSPWEDILRRTGEGNLPAAVAEVR</sequence>
<dbReference type="Proteomes" id="UP000198504">
    <property type="component" value="Unassembled WGS sequence"/>
</dbReference>
<organism evidence="2 3">
    <name type="scientific">Microlunatus flavus</name>
    <dbReference type="NCBI Taxonomy" id="1036181"/>
    <lineage>
        <taxon>Bacteria</taxon>
        <taxon>Bacillati</taxon>
        <taxon>Actinomycetota</taxon>
        <taxon>Actinomycetes</taxon>
        <taxon>Propionibacteriales</taxon>
        <taxon>Propionibacteriaceae</taxon>
        <taxon>Microlunatus</taxon>
    </lineage>
</organism>
<dbReference type="Gene3D" id="3.40.50.720">
    <property type="entry name" value="NAD(P)-binding Rossmann-like Domain"/>
    <property type="match status" value="1"/>
</dbReference>
<gene>
    <name evidence="2" type="ORF">SAMN05421756_107262</name>
</gene>